<protein>
    <recommendedName>
        <fullName evidence="1">DUF2147 domain-containing protein</fullName>
    </recommendedName>
</protein>
<reference evidence="2 3" key="1">
    <citation type="submission" date="2019-06" db="EMBL/GenBank/DDBJ databases">
        <title>Spirosoma utsteinense sp. nov. isolated from Antarctic ice-free soils.</title>
        <authorList>
            <person name="Tahon G."/>
        </authorList>
    </citation>
    <scope>NUCLEOTIDE SEQUENCE [LARGE SCALE GENOMIC DNA]</scope>
    <source>
        <strain evidence="2 3">LMG 31447</strain>
    </source>
</reference>
<sequence length="147" mass="16830">MVKNLRELMPGFIHRWCVWSLLFFLMTGAIADQQADQLIGRWLFPSRGSSVDIYRRGSFYFARVAEVDKAGEANFGLVKDTLLIRNLRYNGQVWSGGQLTHPKTGISLSVEIHMLEPHAISVTVYKGIKLFHRKFIMTRQETTSVRG</sequence>
<dbReference type="Gene3D" id="2.40.128.520">
    <property type="match status" value="1"/>
</dbReference>
<feature type="domain" description="DUF2147" evidence="1">
    <location>
        <begin position="40"/>
        <end position="139"/>
    </location>
</feature>
<dbReference type="Proteomes" id="UP000700732">
    <property type="component" value="Unassembled WGS sequence"/>
</dbReference>
<dbReference type="EMBL" id="VFIA01000001">
    <property type="protein sequence ID" value="MBC3789570.1"/>
    <property type="molecule type" value="Genomic_DNA"/>
</dbReference>
<accession>A0ABR6VZB0</accession>
<comment type="caution">
    <text evidence="2">The sequence shown here is derived from an EMBL/GenBank/DDBJ whole genome shotgun (WGS) entry which is preliminary data.</text>
</comment>
<dbReference type="Pfam" id="PF09917">
    <property type="entry name" value="DUF2147"/>
    <property type="match status" value="1"/>
</dbReference>
<organism evidence="2 3">
    <name type="scientific">Spirosoma utsteinense</name>
    <dbReference type="NCBI Taxonomy" id="2585773"/>
    <lineage>
        <taxon>Bacteria</taxon>
        <taxon>Pseudomonadati</taxon>
        <taxon>Bacteroidota</taxon>
        <taxon>Cytophagia</taxon>
        <taxon>Cytophagales</taxon>
        <taxon>Cytophagaceae</taxon>
        <taxon>Spirosoma</taxon>
    </lineage>
</organism>
<keyword evidence="3" id="KW-1185">Reference proteome</keyword>
<proteinExistence type="predicted"/>
<dbReference type="InterPro" id="IPR019223">
    <property type="entry name" value="DUF2147"/>
</dbReference>
<name>A0ABR6VZB0_9BACT</name>
<evidence type="ECO:0000313" key="2">
    <source>
        <dbReference type="EMBL" id="MBC3789570.1"/>
    </source>
</evidence>
<evidence type="ECO:0000259" key="1">
    <source>
        <dbReference type="Pfam" id="PF09917"/>
    </source>
</evidence>
<gene>
    <name evidence="2" type="ORF">FH603_50</name>
</gene>
<dbReference type="RefSeq" id="WP_235985303.1">
    <property type="nucleotide sequence ID" value="NZ_VFIA01000001.1"/>
</dbReference>
<evidence type="ECO:0000313" key="3">
    <source>
        <dbReference type="Proteomes" id="UP000700732"/>
    </source>
</evidence>